<name>A0ABD1T1E7_9LAMI</name>
<dbReference type="Proteomes" id="UP001604336">
    <property type="component" value="Unassembled WGS sequence"/>
</dbReference>
<dbReference type="AlphaFoldDB" id="A0ABD1T1E7"/>
<gene>
    <name evidence="3" type="ORF">Adt_21994</name>
</gene>
<evidence type="ECO:0000259" key="2">
    <source>
        <dbReference type="Pfam" id="PF12776"/>
    </source>
</evidence>
<sequence length="140" mass="16501">MGGHRVKNRKPMSWSDENEHIFIEILYEKVKSNALQCSTFMKDEWSKINETMIVATKVDYGMDYGIDRLNGKWNLLHKLEEERQLEDFLNREEHVHVENDDEVTEVSNTGWRGKIGTSDKRRRKEPKISKSDKLEACMAQ</sequence>
<comment type="caution">
    <text evidence="3">The sequence shown here is derived from an EMBL/GenBank/DDBJ whole genome shotgun (WGS) entry which is preliminary data.</text>
</comment>
<evidence type="ECO:0000313" key="3">
    <source>
        <dbReference type="EMBL" id="KAL2506373.1"/>
    </source>
</evidence>
<keyword evidence="4" id="KW-1185">Reference proteome</keyword>
<organism evidence="3 4">
    <name type="scientific">Abeliophyllum distichum</name>
    <dbReference type="NCBI Taxonomy" id="126358"/>
    <lineage>
        <taxon>Eukaryota</taxon>
        <taxon>Viridiplantae</taxon>
        <taxon>Streptophyta</taxon>
        <taxon>Embryophyta</taxon>
        <taxon>Tracheophyta</taxon>
        <taxon>Spermatophyta</taxon>
        <taxon>Magnoliopsida</taxon>
        <taxon>eudicotyledons</taxon>
        <taxon>Gunneridae</taxon>
        <taxon>Pentapetalae</taxon>
        <taxon>asterids</taxon>
        <taxon>lamiids</taxon>
        <taxon>Lamiales</taxon>
        <taxon>Oleaceae</taxon>
        <taxon>Forsythieae</taxon>
        <taxon>Abeliophyllum</taxon>
    </lineage>
</organism>
<dbReference type="EMBL" id="JBFOLK010000006">
    <property type="protein sequence ID" value="KAL2506373.1"/>
    <property type="molecule type" value="Genomic_DNA"/>
</dbReference>
<dbReference type="Pfam" id="PF12776">
    <property type="entry name" value="Myb_DNA-bind_3"/>
    <property type="match status" value="1"/>
</dbReference>
<feature type="region of interest" description="Disordered" evidence="1">
    <location>
        <begin position="99"/>
        <end position="140"/>
    </location>
</feature>
<dbReference type="InterPro" id="IPR024752">
    <property type="entry name" value="Myb/SANT-like_dom"/>
</dbReference>
<feature type="compositionally biased region" description="Basic and acidic residues" evidence="1">
    <location>
        <begin position="126"/>
        <end position="140"/>
    </location>
</feature>
<protein>
    <recommendedName>
        <fullName evidence="2">Myb/SANT-like domain-containing protein</fullName>
    </recommendedName>
</protein>
<accession>A0ABD1T1E7</accession>
<reference evidence="4" key="1">
    <citation type="submission" date="2024-07" db="EMBL/GenBank/DDBJ databases">
        <title>Two chromosome-level genome assemblies of Korean endemic species Abeliophyllum distichum and Forsythia ovata (Oleaceae).</title>
        <authorList>
            <person name="Jang H."/>
        </authorList>
    </citation>
    <scope>NUCLEOTIDE SEQUENCE [LARGE SCALE GENOMIC DNA]</scope>
</reference>
<evidence type="ECO:0000313" key="4">
    <source>
        <dbReference type="Proteomes" id="UP001604336"/>
    </source>
</evidence>
<evidence type="ECO:0000256" key="1">
    <source>
        <dbReference type="SAM" id="MobiDB-lite"/>
    </source>
</evidence>
<feature type="domain" description="Myb/SANT-like" evidence="2">
    <location>
        <begin position="13"/>
        <end position="83"/>
    </location>
</feature>
<proteinExistence type="predicted"/>